<keyword evidence="2 4" id="KW-0547">Nucleotide-binding</keyword>
<dbReference type="PROSITE" id="PS50975">
    <property type="entry name" value="ATP_GRASP"/>
    <property type="match status" value="1"/>
</dbReference>
<proteinExistence type="predicted"/>
<dbReference type="GO" id="GO:0005524">
    <property type="term" value="F:ATP binding"/>
    <property type="evidence" value="ECO:0007669"/>
    <property type="project" value="UniProtKB-UniRule"/>
</dbReference>
<keyword evidence="3 4" id="KW-0067">ATP-binding</keyword>
<accession>A0A1H5SH43</accession>
<organism evidence="6 7">
    <name type="scientific">Bryocella elongata</name>
    <dbReference type="NCBI Taxonomy" id="863522"/>
    <lineage>
        <taxon>Bacteria</taxon>
        <taxon>Pseudomonadati</taxon>
        <taxon>Acidobacteriota</taxon>
        <taxon>Terriglobia</taxon>
        <taxon>Terriglobales</taxon>
        <taxon>Acidobacteriaceae</taxon>
        <taxon>Bryocella</taxon>
    </lineage>
</organism>
<feature type="domain" description="ATP-grasp" evidence="5">
    <location>
        <begin position="118"/>
        <end position="312"/>
    </location>
</feature>
<keyword evidence="1" id="KW-0436">Ligase</keyword>
<dbReference type="Proteomes" id="UP000236728">
    <property type="component" value="Unassembled WGS sequence"/>
</dbReference>
<dbReference type="GO" id="GO:0046872">
    <property type="term" value="F:metal ion binding"/>
    <property type="evidence" value="ECO:0007669"/>
    <property type="project" value="InterPro"/>
</dbReference>
<protein>
    <recommendedName>
        <fullName evidence="5">ATP-grasp domain-containing protein</fullName>
    </recommendedName>
</protein>
<name>A0A1H5SH43_9BACT</name>
<evidence type="ECO:0000313" key="6">
    <source>
        <dbReference type="EMBL" id="SEF49936.1"/>
    </source>
</evidence>
<evidence type="ECO:0000256" key="1">
    <source>
        <dbReference type="ARBA" id="ARBA00022598"/>
    </source>
</evidence>
<evidence type="ECO:0000256" key="2">
    <source>
        <dbReference type="ARBA" id="ARBA00022741"/>
    </source>
</evidence>
<dbReference type="AlphaFoldDB" id="A0A1H5SH43"/>
<gene>
    <name evidence="6" type="ORF">SAMN05421819_0200</name>
</gene>
<keyword evidence="7" id="KW-1185">Reference proteome</keyword>
<dbReference type="Gene3D" id="3.30.470.20">
    <property type="entry name" value="ATP-grasp fold, B domain"/>
    <property type="match status" value="1"/>
</dbReference>
<dbReference type="InterPro" id="IPR052032">
    <property type="entry name" value="ATP-dep_AA_Ligase"/>
</dbReference>
<sequence length="401" mass="45482">MSEQQPGILCISTYEKGQPFLREVARQGVPVDLLTVDKLAHADWPREILAGFHTMHENLSAEDAMRFIARLMKHKAYARIVALDEFDLEAAALAREHLRFPGMGQTRTRNFRDKLAMREAARAGGVNVPEFCSVANHDALWRWMQRVPAPWLLKPRWSASAIGIKKMERAEDVWPVLEGLHDDATNNLMEHFVPGEIYHVEGVTWRGELKFALPHKYGRPPFELMHHGGVFSTRTLERDSEEARGLLEIHAATLKALGMTDGVTHSEFIRAYADGRFYFLESAARVGGAFIADVAEQASGVNPWVEWARLEVANLRGEEYKLPPLHEEYAGSVICLAKQERPDLSAYDAAEIVQRMEKFHHAGLIVRSTDSERVRTLLEDYSSRFVHDFYARMDAPDKVPA</sequence>
<dbReference type="RefSeq" id="WP_103931171.1">
    <property type="nucleotide sequence ID" value="NZ_FNVA01000001.1"/>
</dbReference>
<evidence type="ECO:0000256" key="4">
    <source>
        <dbReference type="PROSITE-ProRule" id="PRU00409"/>
    </source>
</evidence>
<dbReference type="OrthoDB" id="9803907at2"/>
<dbReference type="Gene3D" id="3.40.50.20">
    <property type="match status" value="1"/>
</dbReference>
<dbReference type="PANTHER" id="PTHR43585">
    <property type="entry name" value="FUMIPYRROLE BIOSYNTHESIS PROTEIN C"/>
    <property type="match status" value="1"/>
</dbReference>
<reference evidence="6 7" key="1">
    <citation type="submission" date="2016-10" db="EMBL/GenBank/DDBJ databases">
        <authorList>
            <person name="de Groot N.N."/>
        </authorList>
    </citation>
    <scope>NUCLEOTIDE SEQUENCE [LARGE SCALE GENOMIC DNA]</scope>
    <source>
        <strain evidence="6 7">DSM 22489</strain>
    </source>
</reference>
<dbReference type="InterPro" id="IPR011761">
    <property type="entry name" value="ATP-grasp"/>
</dbReference>
<evidence type="ECO:0000256" key="3">
    <source>
        <dbReference type="ARBA" id="ARBA00022840"/>
    </source>
</evidence>
<evidence type="ECO:0000259" key="5">
    <source>
        <dbReference type="PROSITE" id="PS50975"/>
    </source>
</evidence>
<dbReference type="SUPFAM" id="SSF56059">
    <property type="entry name" value="Glutathione synthetase ATP-binding domain-like"/>
    <property type="match status" value="1"/>
</dbReference>
<evidence type="ECO:0000313" key="7">
    <source>
        <dbReference type="Proteomes" id="UP000236728"/>
    </source>
</evidence>
<dbReference type="GO" id="GO:0016874">
    <property type="term" value="F:ligase activity"/>
    <property type="evidence" value="ECO:0007669"/>
    <property type="project" value="UniProtKB-KW"/>
</dbReference>
<dbReference type="PANTHER" id="PTHR43585:SF2">
    <property type="entry name" value="ATP-GRASP ENZYME FSQD"/>
    <property type="match status" value="1"/>
</dbReference>
<dbReference type="EMBL" id="FNVA01000001">
    <property type="protein sequence ID" value="SEF49936.1"/>
    <property type="molecule type" value="Genomic_DNA"/>
</dbReference>